<organism evidence="2 3">
    <name type="scientific">Flavobacterium piscis</name>
    <dbReference type="NCBI Taxonomy" id="1114874"/>
    <lineage>
        <taxon>Bacteria</taxon>
        <taxon>Pseudomonadati</taxon>
        <taxon>Bacteroidota</taxon>
        <taxon>Flavobacteriia</taxon>
        <taxon>Flavobacteriales</taxon>
        <taxon>Flavobacteriaceae</taxon>
        <taxon>Flavobacterium</taxon>
    </lineage>
</organism>
<dbReference type="EMBL" id="JAVDWQ010000002">
    <property type="protein sequence ID" value="MDR7208831.1"/>
    <property type="molecule type" value="Genomic_DNA"/>
</dbReference>
<feature type="chain" id="PRO_5046745960" evidence="1">
    <location>
        <begin position="21"/>
        <end position="91"/>
    </location>
</feature>
<reference evidence="2 3" key="1">
    <citation type="submission" date="2023-07" db="EMBL/GenBank/DDBJ databases">
        <title>Sorghum-associated microbial communities from plants grown in Nebraska, USA.</title>
        <authorList>
            <person name="Schachtman D."/>
        </authorList>
    </citation>
    <scope>NUCLEOTIDE SEQUENCE [LARGE SCALE GENOMIC DNA]</scope>
    <source>
        <strain evidence="2 3">4129</strain>
    </source>
</reference>
<comment type="caution">
    <text evidence="2">The sequence shown here is derived from an EMBL/GenBank/DDBJ whole genome shotgun (WGS) entry which is preliminary data.</text>
</comment>
<evidence type="ECO:0000313" key="2">
    <source>
        <dbReference type="EMBL" id="MDR7208831.1"/>
    </source>
</evidence>
<keyword evidence="1" id="KW-0732">Signal</keyword>
<dbReference type="RefSeq" id="WP_026726920.1">
    <property type="nucleotide sequence ID" value="NZ_JAVDWQ010000002.1"/>
</dbReference>
<name>A0ABU1Y5K6_9FLAO</name>
<sequence>MKTRLLKFILPVVVMGFAAAAAMNAPQNSVKNALVNEVGYIRHSNLTDCEPSDECSPTGSQMCTVGDVPGATRLWKKNQNNQCIVQLFRPQ</sequence>
<feature type="signal peptide" evidence="1">
    <location>
        <begin position="1"/>
        <end position="20"/>
    </location>
</feature>
<evidence type="ECO:0000313" key="3">
    <source>
        <dbReference type="Proteomes" id="UP001269081"/>
    </source>
</evidence>
<keyword evidence="3" id="KW-1185">Reference proteome</keyword>
<proteinExistence type="predicted"/>
<accession>A0ABU1Y5K6</accession>
<evidence type="ECO:0000256" key="1">
    <source>
        <dbReference type="SAM" id="SignalP"/>
    </source>
</evidence>
<dbReference type="InterPro" id="IPR045391">
    <property type="entry name" value="DUF6520"/>
</dbReference>
<dbReference type="Proteomes" id="UP001269081">
    <property type="component" value="Unassembled WGS sequence"/>
</dbReference>
<protein>
    <submittedName>
        <fullName evidence="2">Uncharacterized protein</fullName>
    </submittedName>
</protein>
<dbReference type="Pfam" id="PF20130">
    <property type="entry name" value="DUF6520"/>
    <property type="match status" value="1"/>
</dbReference>
<gene>
    <name evidence="2" type="ORF">J2W48_000761</name>
</gene>